<reference evidence="3" key="1">
    <citation type="submission" date="2013-03" db="EMBL/GenBank/DDBJ databases">
        <title>The Genome Sequence of Anopheles dirus WRAIR2.</title>
        <authorList>
            <consortium name="The Broad Institute Genomics Platform"/>
            <person name="Neafsey D.E."/>
            <person name="Walton C."/>
            <person name="Walker B."/>
            <person name="Young S.K."/>
            <person name="Zeng Q."/>
            <person name="Gargeya S."/>
            <person name="Fitzgerald M."/>
            <person name="Haas B."/>
            <person name="Abouelleil A."/>
            <person name="Allen A.W."/>
            <person name="Alvarado L."/>
            <person name="Arachchi H.M."/>
            <person name="Berlin A.M."/>
            <person name="Chapman S.B."/>
            <person name="Gainer-Dewar J."/>
            <person name="Goldberg J."/>
            <person name="Griggs A."/>
            <person name="Gujja S."/>
            <person name="Hansen M."/>
            <person name="Howarth C."/>
            <person name="Imamovic A."/>
            <person name="Ireland A."/>
            <person name="Larimer J."/>
            <person name="McCowan C."/>
            <person name="Murphy C."/>
            <person name="Pearson M."/>
            <person name="Poon T.W."/>
            <person name="Priest M."/>
            <person name="Roberts A."/>
            <person name="Saif S."/>
            <person name="Shea T."/>
            <person name="Sisk P."/>
            <person name="Sykes S."/>
            <person name="Wortman J."/>
            <person name="Nusbaum C."/>
            <person name="Birren B."/>
        </authorList>
    </citation>
    <scope>NUCLEOTIDE SEQUENCE [LARGE SCALE GENOMIC DNA]</scope>
    <source>
        <strain evidence="3">WRAIR2</strain>
    </source>
</reference>
<feature type="region of interest" description="Disordered" evidence="1">
    <location>
        <begin position="1"/>
        <end position="115"/>
    </location>
</feature>
<dbReference type="EnsemblMetazoa" id="ADIR014542-RA">
    <property type="protein sequence ID" value="ADIR014542-PA"/>
    <property type="gene ID" value="ADIR014542"/>
</dbReference>
<feature type="compositionally biased region" description="Gly residues" evidence="1">
    <location>
        <begin position="26"/>
        <end position="35"/>
    </location>
</feature>
<dbReference type="VEuPathDB" id="VectorBase:ADIR014542"/>
<dbReference type="Proteomes" id="UP000075884">
    <property type="component" value="Unassembled WGS sequence"/>
</dbReference>
<organism evidence="2 3">
    <name type="scientific">Anopheles dirus</name>
    <dbReference type="NCBI Taxonomy" id="7168"/>
    <lineage>
        <taxon>Eukaryota</taxon>
        <taxon>Metazoa</taxon>
        <taxon>Ecdysozoa</taxon>
        <taxon>Arthropoda</taxon>
        <taxon>Hexapoda</taxon>
        <taxon>Insecta</taxon>
        <taxon>Pterygota</taxon>
        <taxon>Neoptera</taxon>
        <taxon>Endopterygota</taxon>
        <taxon>Diptera</taxon>
        <taxon>Nematocera</taxon>
        <taxon>Culicoidea</taxon>
        <taxon>Culicidae</taxon>
        <taxon>Anophelinae</taxon>
        <taxon>Anopheles</taxon>
    </lineage>
</organism>
<proteinExistence type="predicted"/>
<sequence length="115" mass="11226">METEAGATPANGEETSTPMQPPTAGGTNGSAGGSGIQPPKVRALPKPSGIRPPTANLLGGSTTSLASTSSQLTTASAATGTATSTTTPSTTRIGRLCQGHAPPKAGPPPPEPKRK</sequence>
<evidence type="ECO:0000313" key="3">
    <source>
        <dbReference type="Proteomes" id="UP000075884"/>
    </source>
</evidence>
<keyword evidence="3" id="KW-1185">Reference proteome</keyword>
<evidence type="ECO:0000256" key="1">
    <source>
        <dbReference type="SAM" id="MobiDB-lite"/>
    </source>
</evidence>
<dbReference type="AlphaFoldDB" id="A0A182NXG5"/>
<accession>A0A182NXG5</accession>
<protein>
    <submittedName>
        <fullName evidence="2">Uncharacterized protein</fullName>
    </submittedName>
</protein>
<evidence type="ECO:0000313" key="2">
    <source>
        <dbReference type="EnsemblMetazoa" id="ADIR014542-PA"/>
    </source>
</evidence>
<feature type="compositionally biased region" description="Low complexity" evidence="1">
    <location>
        <begin position="57"/>
        <end position="91"/>
    </location>
</feature>
<reference evidence="2" key="2">
    <citation type="submission" date="2020-05" db="UniProtKB">
        <authorList>
            <consortium name="EnsemblMetazoa"/>
        </authorList>
    </citation>
    <scope>IDENTIFICATION</scope>
    <source>
        <strain evidence="2">WRAIR2</strain>
    </source>
</reference>
<name>A0A182NXG5_9DIPT</name>
<feature type="compositionally biased region" description="Pro residues" evidence="1">
    <location>
        <begin position="104"/>
        <end position="115"/>
    </location>
</feature>